<dbReference type="InterPro" id="IPR038076">
    <property type="entry name" value="MgtE_N_sf"/>
</dbReference>
<accession>A0A0V8RRV4</accession>
<feature type="domain" description="ACT" evidence="11">
    <location>
        <begin position="6"/>
        <end position="78"/>
    </location>
</feature>
<dbReference type="PANTHER" id="PTHR43773:SF1">
    <property type="entry name" value="MAGNESIUM TRANSPORTER MGTE"/>
    <property type="match status" value="1"/>
</dbReference>
<dbReference type="SUPFAM" id="SSF161093">
    <property type="entry name" value="MgtE membrane domain-like"/>
    <property type="match status" value="1"/>
</dbReference>
<dbReference type="InterPro" id="IPR045865">
    <property type="entry name" value="ACT-like_dom_sf"/>
</dbReference>
<dbReference type="InterPro" id="IPR002912">
    <property type="entry name" value="ACT_dom"/>
</dbReference>
<keyword evidence="8" id="KW-0129">CBS domain</keyword>
<dbReference type="AlphaFoldDB" id="A0A0V8RRV4"/>
<keyword evidence="6 9" id="KW-1133">Transmembrane helix</keyword>
<dbReference type="Gene3D" id="1.10.357.20">
    <property type="entry name" value="SLC41 divalent cation transporters, integral membrane domain"/>
    <property type="match status" value="1"/>
</dbReference>
<dbReference type="Gene3D" id="3.10.580.10">
    <property type="entry name" value="CBS-domain"/>
    <property type="match status" value="1"/>
</dbReference>
<evidence type="ECO:0000259" key="11">
    <source>
        <dbReference type="PROSITE" id="PS51671"/>
    </source>
</evidence>
<evidence type="ECO:0000313" key="13">
    <source>
        <dbReference type="Proteomes" id="UP000053352"/>
    </source>
</evidence>
<dbReference type="NCBIfam" id="TIGR00400">
    <property type="entry name" value="mgtE"/>
    <property type="match status" value="1"/>
</dbReference>
<dbReference type="SUPFAM" id="SSF54631">
    <property type="entry name" value="CBS-domain pair"/>
    <property type="match status" value="1"/>
</dbReference>
<organism evidence="12 13">
    <name type="scientific">Pyrodictium occultum</name>
    <dbReference type="NCBI Taxonomy" id="2309"/>
    <lineage>
        <taxon>Archaea</taxon>
        <taxon>Thermoproteota</taxon>
        <taxon>Thermoprotei</taxon>
        <taxon>Desulfurococcales</taxon>
        <taxon>Pyrodictiaceae</taxon>
        <taxon>Pyrodictium</taxon>
    </lineage>
</organism>
<dbReference type="Gene3D" id="1.25.60.10">
    <property type="entry name" value="MgtE N-terminal domain-like"/>
    <property type="match status" value="1"/>
</dbReference>
<dbReference type="Pfam" id="PF03448">
    <property type="entry name" value="MgtE_N"/>
    <property type="match status" value="1"/>
</dbReference>
<dbReference type="SMART" id="SM00116">
    <property type="entry name" value="CBS"/>
    <property type="match status" value="2"/>
</dbReference>
<evidence type="ECO:0000256" key="2">
    <source>
        <dbReference type="ARBA" id="ARBA00009749"/>
    </source>
</evidence>
<dbReference type="EMBL" id="LNTB01000002">
    <property type="protein sequence ID" value="KSW10706.1"/>
    <property type="molecule type" value="Genomic_DNA"/>
</dbReference>
<dbReference type="OrthoDB" id="147899at2157"/>
<dbReference type="RefSeq" id="WP_058371471.1">
    <property type="nucleotide sequence ID" value="NZ_LNTB01000002.1"/>
</dbReference>
<comment type="function">
    <text evidence="9">Acts as a magnesium transporter.</text>
</comment>
<comment type="similarity">
    <text evidence="2 9">Belongs to the SLC41A transporter family.</text>
</comment>
<dbReference type="PROSITE" id="PS51671">
    <property type="entry name" value="ACT"/>
    <property type="match status" value="1"/>
</dbReference>
<dbReference type="PANTHER" id="PTHR43773">
    <property type="entry name" value="MAGNESIUM TRANSPORTER MGTE"/>
    <property type="match status" value="1"/>
</dbReference>
<evidence type="ECO:0000256" key="9">
    <source>
        <dbReference type="RuleBase" id="RU362011"/>
    </source>
</evidence>
<name>A0A0V8RRV4_PYROC</name>
<evidence type="ECO:0000256" key="6">
    <source>
        <dbReference type="ARBA" id="ARBA00022989"/>
    </source>
</evidence>
<dbReference type="GO" id="GO:0046872">
    <property type="term" value="F:metal ion binding"/>
    <property type="evidence" value="ECO:0007669"/>
    <property type="project" value="UniProtKB-KW"/>
</dbReference>
<evidence type="ECO:0000259" key="10">
    <source>
        <dbReference type="PROSITE" id="PS51371"/>
    </source>
</evidence>
<dbReference type="InterPro" id="IPR046342">
    <property type="entry name" value="CBS_dom_sf"/>
</dbReference>
<dbReference type="SMART" id="SM00924">
    <property type="entry name" value="MgtE_N"/>
    <property type="match status" value="1"/>
</dbReference>
<dbReference type="STRING" id="2309.CF15_07935"/>
<keyword evidence="13" id="KW-1185">Reference proteome</keyword>
<gene>
    <name evidence="12" type="ORF">CF15_07935</name>
</gene>
<keyword evidence="9" id="KW-1003">Cell membrane</keyword>
<feature type="domain" description="CBS" evidence="10">
    <location>
        <begin position="273"/>
        <end position="329"/>
    </location>
</feature>
<dbReference type="Gene3D" id="3.30.70.260">
    <property type="match status" value="1"/>
</dbReference>
<comment type="subunit">
    <text evidence="9">Homodimer.</text>
</comment>
<protein>
    <recommendedName>
        <fullName evidence="9">Magnesium transporter MgtE</fullName>
    </recommendedName>
</protein>
<feature type="transmembrane region" description="Helical" evidence="9">
    <location>
        <begin position="462"/>
        <end position="482"/>
    </location>
</feature>
<evidence type="ECO:0000256" key="5">
    <source>
        <dbReference type="ARBA" id="ARBA00022842"/>
    </source>
</evidence>
<dbReference type="PROSITE" id="PS51371">
    <property type="entry name" value="CBS"/>
    <property type="match status" value="2"/>
</dbReference>
<evidence type="ECO:0000313" key="12">
    <source>
        <dbReference type="EMBL" id="KSW10706.1"/>
    </source>
</evidence>
<keyword evidence="7 9" id="KW-0472">Membrane</keyword>
<keyword evidence="5 9" id="KW-0460">Magnesium</keyword>
<dbReference type="GO" id="GO:0005886">
    <property type="term" value="C:plasma membrane"/>
    <property type="evidence" value="ECO:0007669"/>
    <property type="project" value="UniProtKB-SubCell"/>
</dbReference>
<evidence type="ECO:0000256" key="8">
    <source>
        <dbReference type="PROSITE-ProRule" id="PRU00703"/>
    </source>
</evidence>
<dbReference type="Pfam" id="PF01842">
    <property type="entry name" value="ACT"/>
    <property type="match status" value="1"/>
</dbReference>
<evidence type="ECO:0000256" key="7">
    <source>
        <dbReference type="ARBA" id="ARBA00023136"/>
    </source>
</evidence>
<evidence type="ECO:0000256" key="3">
    <source>
        <dbReference type="ARBA" id="ARBA00022448"/>
    </source>
</evidence>
<proteinExistence type="inferred from homology"/>
<evidence type="ECO:0000256" key="4">
    <source>
        <dbReference type="ARBA" id="ARBA00022692"/>
    </source>
</evidence>
<feature type="domain" description="CBS" evidence="10">
    <location>
        <begin position="211"/>
        <end position="272"/>
    </location>
</feature>
<dbReference type="SUPFAM" id="SSF158791">
    <property type="entry name" value="MgtE N-terminal domain-like"/>
    <property type="match status" value="1"/>
</dbReference>
<dbReference type="InterPro" id="IPR000644">
    <property type="entry name" value="CBS_dom"/>
</dbReference>
<dbReference type="CDD" id="cd02116">
    <property type="entry name" value="ACT"/>
    <property type="match status" value="1"/>
</dbReference>
<dbReference type="Proteomes" id="UP000053352">
    <property type="component" value="Unassembled WGS sequence"/>
</dbReference>
<dbReference type="SUPFAM" id="SSF55021">
    <property type="entry name" value="ACT-like"/>
    <property type="match status" value="1"/>
</dbReference>
<dbReference type="GO" id="GO:0015095">
    <property type="term" value="F:magnesium ion transmembrane transporter activity"/>
    <property type="evidence" value="ECO:0007669"/>
    <property type="project" value="InterPro"/>
</dbReference>
<dbReference type="Pfam" id="PF01769">
    <property type="entry name" value="MgtE"/>
    <property type="match status" value="1"/>
</dbReference>
<reference evidence="12 13" key="1">
    <citation type="submission" date="2015-11" db="EMBL/GenBank/DDBJ databases">
        <title>Genome sequence of Pyrodictium occultum PL-19, a marine hyperthermophilic archaeon isolated from Volcano, Italy.</title>
        <authorList>
            <person name="Utturkar S."/>
            <person name="Huber H."/>
            <person name="Leptihn S."/>
            <person name="Brown S."/>
            <person name="Stetter K.O."/>
            <person name="Podar M."/>
        </authorList>
    </citation>
    <scope>NUCLEOTIDE SEQUENCE [LARGE SCALE GENOMIC DNA]</scope>
    <source>
        <strain evidence="12 13">PL-19</strain>
    </source>
</reference>
<dbReference type="InterPro" id="IPR006668">
    <property type="entry name" value="Mg_transptr_MgtE_intracell_dom"/>
</dbReference>
<comment type="subcellular location">
    <subcellularLocation>
        <location evidence="9">Cell membrane</location>
        <topology evidence="9">Multi-pass membrane protein</topology>
    </subcellularLocation>
    <subcellularLocation>
        <location evidence="1">Membrane</location>
        <topology evidence="1">Multi-pass membrane protein</topology>
    </subcellularLocation>
</comment>
<dbReference type="InterPro" id="IPR006669">
    <property type="entry name" value="MgtE_transporter"/>
</dbReference>
<keyword evidence="3 9" id="KW-0813">Transport</keyword>
<feature type="transmembrane region" description="Helical" evidence="9">
    <location>
        <begin position="502"/>
        <end position="524"/>
    </location>
</feature>
<comment type="caution">
    <text evidence="12">The sequence shown here is derived from an EMBL/GenBank/DDBJ whole genome shotgun (WGS) entry which is preliminary data.</text>
</comment>
<dbReference type="Pfam" id="PF00571">
    <property type="entry name" value="CBS"/>
    <property type="match status" value="2"/>
</dbReference>
<keyword evidence="9" id="KW-0479">Metal-binding</keyword>
<sequence length="526" mass="57367">MTRRLLVLVETQDRPGLLSRVSGLLHSLGANVATSLGYRVDGRARILFMVDARLEPGELAERIREQLGGEARVEAAYLGPEGAELLAEFLEDKPGLVNLLELYLDPPDLLDALLRLPEEARRRIYRVLSHSSLARIMLLADEATAQEIAGSLDPDHLARALAALEPDETVDVLQKLPEKLRRQLLGRLPEPLREEAQRLLRYPPDTAGGVMTTSVPVLRADDTVQRALQELRSGEHDVRDTVVVVDSQGRLLGLVTVDQLLRAGPGERLGSLALKPRATVEPEADREEAARIMLRYDISRLPVVDQEGRFLGLITIEDMAGVLTEEAAEDIALLGGVEAPKERYLKARVLDLFRRRILWLLMIFLVESVTANIIKGYEDVIRRIALLAAFIPLVMDTGGNVGSQASSMIVRALALGEISEKSRHDIVYVLLKEVATAALIGAAMSAVGFVFALLLSGGEVKLSLVVALTLFIVIMMADVIGASLPILARRLGIDPATLSSPLLTTITDIGVTVIYMGLASYLILGR</sequence>
<dbReference type="InterPro" id="IPR006667">
    <property type="entry name" value="SLC41_membr_dom"/>
</dbReference>
<keyword evidence="4 9" id="KW-0812">Transmembrane</keyword>
<evidence type="ECO:0000256" key="1">
    <source>
        <dbReference type="ARBA" id="ARBA00004141"/>
    </source>
</evidence>
<dbReference type="InterPro" id="IPR036739">
    <property type="entry name" value="SLC41_membr_dom_sf"/>
</dbReference>
<feature type="transmembrane region" description="Helical" evidence="9">
    <location>
        <begin position="434"/>
        <end position="455"/>
    </location>
</feature>
<comment type="caution">
    <text evidence="9">Lacks conserved residue(s) required for the propagation of feature annotation.</text>
</comment>